<dbReference type="SUPFAM" id="SSF48179">
    <property type="entry name" value="6-phosphogluconate dehydrogenase C-terminal domain-like"/>
    <property type="match status" value="1"/>
</dbReference>
<accession>A0ABU3RZD6</accession>
<dbReference type="SUPFAM" id="SSF51735">
    <property type="entry name" value="NAD(P)-binding Rossmann-fold domains"/>
    <property type="match status" value="1"/>
</dbReference>
<dbReference type="InterPro" id="IPR008927">
    <property type="entry name" value="6-PGluconate_DH-like_C_sf"/>
</dbReference>
<proteinExistence type="predicted"/>
<keyword evidence="4" id="KW-1185">Reference proteome</keyword>
<dbReference type="RefSeq" id="WP_144833856.1">
    <property type="nucleotide sequence ID" value="NZ_JAWDIU010000006.1"/>
</dbReference>
<dbReference type="Gene3D" id="3.40.50.720">
    <property type="entry name" value="NAD(P)-binding Rossmann-like Domain"/>
    <property type="match status" value="1"/>
</dbReference>
<evidence type="ECO:0000313" key="3">
    <source>
        <dbReference type="EMBL" id="MDU0328199.1"/>
    </source>
</evidence>
<dbReference type="PANTHER" id="PTHR21708">
    <property type="entry name" value="PROBABLE 2-DEHYDROPANTOATE 2-REDUCTASE"/>
    <property type="match status" value="1"/>
</dbReference>
<evidence type="ECO:0000259" key="2">
    <source>
        <dbReference type="Pfam" id="PF08546"/>
    </source>
</evidence>
<dbReference type="InterPro" id="IPR013752">
    <property type="entry name" value="KPA_reductase"/>
</dbReference>
<reference evidence="3 4" key="1">
    <citation type="submission" date="2023-09" db="EMBL/GenBank/DDBJ databases">
        <title>Microbacterium fusihabitans sp. nov., Microbacterium phycihabitans sp. nov., and Microbacterium cervinum sp. nov., isolated from dried seaweeds of beach.</title>
        <authorList>
            <person name="Lee S.D."/>
        </authorList>
    </citation>
    <scope>NUCLEOTIDE SEQUENCE [LARGE SCALE GENOMIC DNA]</scope>
    <source>
        <strain evidence="3 4">KSW2-21</strain>
    </source>
</reference>
<comment type="caution">
    <text evidence="3">The sequence shown here is derived from an EMBL/GenBank/DDBJ whole genome shotgun (WGS) entry which is preliminary data.</text>
</comment>
<dbReference type="EMBL" id="JAWDIU010000006">
    <property type="protein sequence ID" value="MDU0328199.1"/>
    <property type="molecule type" value="Genomic_DNA"/>
</dbReference>
<evidence type="ECO:0000259" key="1">
    <source>
        <dbReference type="Pfam" id="PF02558"/>
    </source>
</evidence>
<feature type="domain" description="Ketopantoate reductase N-terminal" evidence="1">
    <location>
        <begin position="8"/>
        <end position="148"/>
    </location>
</feature>
<sequence length="346" mass="37178">MTRANPRIAVLGTGAQGASIGADLLRAGLDVTYIEQWPAHVEAMRERGIEVRLPDETHVTPVHPLHLCEVATLREPFDIVFIVVKAYDTRWIAELIAPHVADDGLVVGLQNGMTQDAIAAAVGPHRTMGAVIEVASNMFEPGIVNRQTPVAGSWFAVGAYDDSARGREPEIQAVLSHTGRVDVSDDIRSSKWMKLVANAGELVPSAILDLPLASAVALPGVHDFMIECGKEAARAALADGSRLVPIFGLTDDAVTDPDRYASDLLGAVLDSFSLPDTKTTVLQDWMKDRHGEYAEVNGLIVSVLEAAGQDAPYNAHTVHLAREIEAGRMPRSTANLEILLDVPRRG</sequence>
<dbReference type="Pfam" id="PF08546">
    <property type="entry name" value="ApbA_C"/>
    <property type="match status" value="1"/>
</dbReference>
<organism evidence="3 4">
    <name type="scientific">Microbacterium algihabitans</name>
    <dbReference type="NCBI Taxonomy" id="3075992"/>
    <lineage>
        <taxon>Bacteria</taxon>
        <taxon>Bacillati</taxon>
        <taxon>Actinomycetota</taxon>
        <taxon>Actinomycetes</taxon>
        <taxon>Micrococcales</taxon>
        <taxon>Microbacteriaceae</taxon>
        <taxon>Microbacterium</taxon>
    </lineage>
</organism>
<dbReference type="InterPro" id="IPR013328">
    <property type="entry name" value="6PGD_dom2"/>
</dbReference>
<dbReference type="PANTHER" id="PTHR21708:SF26">
    <property type="entry name" value="2-DEHYDROPANTOATE 2-REDUCTASE"/>
    <property type="match status" value="1"/>
</dbReference>
<evidence type="ECO:0000313" key="4">
    <source>
        <dbReference type="Proteomes" id="UP001256673"/>
    </source>
</evidence>
<feature type="domain" description="Ketopantoate reductase C-terminal" evidence="2">
    <location>
        <begin position="186"/>
        <end position="325"/>
    </location>
</feature>
<dbReference type="InterPro" id="IPR036291">
    <property type="entry name" value="NAD(P)-bd_dom_sf"/>
</dbReference>
<name>A0ABU3RZD6_9MICO</name>
<dbReference type="Gene3D" id="1.10.1040.10">
    <property type="entry name" value="N-(1-d-carboxylethyl)-l-norvaline Dehydrogenase, domain 2"/>
    <property type="match status" value="1"/>
</dbReference>
<gene>
    <name evidence="3" type="ORF">RWH43_15685</name>
</gene>
<protein>
    <submittedName>
        <fullName evidence="3">2-dehydropantoate 2-reductase N-terminal domain-containing protein</fullName>
    </submittedName>
</protein>
<dbReference type="Pfam" id="PF02558">
    <property type="entry name" value="ApbA"/>
    <property type="match status" value="1"/>
</dbReference>
<dbReference type="InterPro" id="IPR013332">
    <property type="entry name" value="KPR_N"/>
</dbReference>
<dbReference type="InterPro" id="IPR051402">
    <property type="entry name" value="KPR-Related"/>
</dbReference>
<dbReference type="Proteomes" id="UP001256673">
    <property type="component" value="Unassembled WGS sequence"/>
</dbReference>